<gene>
    <name evidence="3" type="ORF">V5F32_11490</name>
</gene>
<protein>
    <submittedName>
        <fullName evidence="3">DUF302 domain-containing protein</fullName>
    </submittedName>
</protein>
<dbReference type="Pfam" id="PF03625">
    <property type="entry name" value="DUF302"/>
    <property type="match status" value="1"/>
</dbReference>
<comment type="caution">
    <text evidence="3">The sequence shown here is derived from an EMBL/GenBank/DDBJ whole genome shotgun (WGS) entry which is preliminary data.</text>
</comment>
<evidence type="ECO:0000313" key="3">
    <source>
        <dbReference type="EMBL" id="MFG1372789.1"/>
    </source>
</evidence>
<accession>A0ABW6ZYJ0</accession>
<dbReference type="Gene3D" id="3.30.310.70">
    <property type="entry name" value="TT1751-like domain"/>
    <property type="match status" value="1"/>
</dbReference>
<organism evidence="3 4">
    <name type="scientific">Xanthobacter oligotrophicus</name>
    <dbReference type="NCBI Taxonomy" id="2607286"/>
    <lineage>
        <taxon>Bacteria</taxon>
        <taxon>Pseudomonadati</taxon>
        <taxon>Pseudomonadota</taxon>
        <taxon>Alphaproteobacteria</taxon>
        <taxon>Hyphomicrobiales</taxon>
        <taxon>Xanthobacteraceae</taxon>
        <taxon>Xanthobacter</taxon>
    </lineage>
</organism>
<dbReference type="InterPro" id="IPR035923">
    <property type="entry name" value="TT1751-like_sf"/>
</dbReference>
<keyword evidence="4" id="KW-1185">Reference proteome</keyword>
<dbReference type="SUPFAM" id="SSF103247">
    <property type="entry name" value="TT1751-like"/>
    <property type="match status" value="1"/>
</dbReference>
<keyword evidence="1" id="KW-0732">Signal</keyword>
<evidence type="ECO:0000259" key="2">
    <source>
        <dbReference type="Pfam" id="PF03625"/>
    </source>
</evidence>
<dbReference type="InterPro" id="IPR005180">
    <property type="entry name" value="DUF302"/>
</dbReference>
<evidence type="ECO:0000313" key="4">
    <source>
        <dbReference type="Proteomes" id="UP001604002"/>
    </source>
</evidence>
<feature type="chain" id="PRO_5045812749" evidence="1">
    <location>
        <begin position="26"/>
        <end position="192"/>
    </location>
</feature>
<name>A0ABW6ZYJ0_9HYPH</name>
<sequence>MTIRTLAWGILLAATTSVWSPPAHADAVEPKVAATSIKVEHVRIESAKPYAEVRAALEKLVPRFDDRIRVLLQYGEIGRVKVELEKVQGSAGLVIFSVAPHGDWVQILGQKQNAAQFVTGNVLIATQMTSRNAAAGLYAPLRIMLYETAAGTAVLKYDRPSDLFGQYGNREVTEIAGSLDRKIFDVLVTAAH</sequence>
<proteinExistence type="predicted"/>
<dbReference type="EMBL" id="JBAFVH010000006">
    <property type="protein sequence ID" value="MFG1372789.1"/>
    <property type="molecule type" value="Genomic_DNA"/>
</dbReference>
<feature type="signal peptide" evidence="1">
    <location>
        <begin position="1"/>
        <end position="25"/>
    </location>
</feature>
<evidence type="ECO:0000256" key="1">
    <source>
        <dbReference type="SAM" id="SignalP"/>
    </source>
</evidence>
<dbReference type="Proteomes" id="UP001604002">
    <property type="component" value="Unassembled WGS sequence"/>
</dbReference>
<dbReference type="RefSeq" id="WP_393992646.1">
    <property type="nucleotide sequence ID" value="NZ_JBAFVH010000006.1"/>
</dbReference>
<reference evidence="3 4" key="1">
    <citation type="submission" date="2024-02" db="EMBL/GenBank/DDBJ databases">
        <title>Expansion and revision of Xanthobacter and proposal of Roseixanthobacter gen. nov.</title>
        <authorList>
            <person name="Soltysiak M.P.M."/>
            <person name="Jalihal A."/>
            <person name="Ory A."/>
            <person name="Chrisophersen C."/>
            <person name="Lee A.D."/>
            <person name="Boulton J."/>
            <person name="Springer M."/>
        </authorList>
    </citation>
    <scope>NUCLEOTIDE SEQUENCE [LARGE SCALE GENOMIC DNA]</scope>
    <source>
        <strain evidence="3 4">23A</strain>
    </source>
</reference>
<feature type="domain" description="DUF302" evidence="2">
    <location>
        <begin position="101"/>
        <end position="160"/>
    </location>
</feature>
<dbReference type="CDD" id="cd14797">
    <property type="entry name" value="DUF302"/>
    <property type="match status" value="1"/>
</dbReference>